<organism evidence="1 2">
    <name type="scientific">Edaphobacillus lindanitolerans</name>
    <dbReference type="NCBI Taxonomy" id="550447"/>
    <lineage>
        <taxon>Bacteria</taxon>
        <taxon>Bacillati</taxon>
        <taxon>Bacillota</taxon>
        <taxon>Bacilli</taxon>
        <taxon>Bacillales</taxon>
        <taxon>Bacillaceae</taxon>
        <taxon>Edaphobacillus</taxon>
    </lineage>
</organism>
<dbReference type="RefSeq" id="WP_076759189.1">
    <property type="nucleotide sequence ID" value="NZ_FTPL01000003.1"/>
</dbReference>
<reference evidence="2" key="1">
    <citation type="submission" date="2017-01" db="EMBL/GenBank/DDBJ databases">
        <authorList>
            <person name="Varghese N."/>
            <person name="Submissions S."/>
        </authorList>
    </citation>
    <scope>NUCLEOTIDE SEQUENCE [LARGE SCALE GENOMIC DNA]</scope>
    <source>
        <strain evidence="2">MNA4</strain>
    </source>
</reference>
<accession>A0A1U7PM87</accession>
<evidence type="ECO:0000313" key="1">
    <source>
        <dbReference type="EMBL" id="SIT89505.1"/>
    </source>
</evidence>
<gene>
    <name evidence="1" type="ORF">SAMN05428946_2425</name>
</gene>
<evidence type="ECO:0000313" key="2">
    <source>
        <dbReference type="Proteomes" id="UP000187550"/>
    </source>
</evidence>
<dbReference type="AlphaFoldDB" id="A0A1U7PM87"/>
<dbReference type="Proteomes" id="UP000187550">
    <property type="component" value="Unassembled WGS sequence"/>
</dbReference>
<sequence length="64" mass="7656">MINAQRLYQATLDLWTQTAEKLSARFLPIRPSEEPERHALKKIPAHRNLDDRLDAESMRTRRWL</sequence>
<dbReference type="EMBL" id="FTPL01000003">
    <property type="protein sequence ID" value="SIT89505.1"/>
    <property type="molecule type" value="Genomic_DNA"/>
</dbReference>
<name>A0A1U7PM87_9BACI</name>
<protein>
    <submittedName>
        <fullName evidence="1">Uncharacterized protein</fullName>
    </submittedName>
</protein>
<dbReference type="STRING" id="550447.SAMN05428946_2425"/>
<proteinExistence type="predicted"/>
<keyword evidence="2" id="KW-1185">Reference proteome</keyword>